<dbReference type="SUPFAM" id="SSF56176">
    <property type="entry name" value="FAD-binding/transporter-associated domain-like"/>
    <property type="match status" value="1"/>
</dbReference>
<dbReference type="OrthoDB" id="2151789at2759"/>
<feature type="domain" description="FAD-binding PCMH-type" evidence="5">
    <location>
        <begin position="64"/>
        <end position="236"/>
    </location>
</feature>
<evidence type="ECO:0000256" key="4">
    <source>
        <dbReference type="ARBA" id="ARBA00023002"/>
    </source>
</evidence>
<evidence type="ECO:0000256" key="1">
    <source>
        <dbReference type="ARBA" id="ARBA00005466"/>
    </source>
</evidence>
<dbReference type="GO" id="GO:0071949">
    <property type="term" value="F:FAD binding"/>
    <property type="evidence" value="ECO:0007669"/>
    <property type="project" value="InterPro"/>
</dbReference>
<dbReference type="Gene3D" id="3.30.465.10">
    <property type="match status" value="1"/>
</dbReference>
<dbReference type="Proteomes" id="UP000070328">
    <property type="component" value="Unassembled WGS sequence"/>
</dbReference>
<dbReference type="PROSITE" id="PS51387">
    <property type="entry name" value="FAD_PCMH"/>
    <property type="match status" value="1"/>
</dbReference>
<dbReference type="GO" id="GO:0016491">
    <property type="term" value="F:oxidoreductase activity"/>
    <property type="evidence" value="ECO:0007669"/>
    <property type="project" value="UniProtKB-KW"/>
</dbReference>
<evidence type="ECO:0000259" key="5">
    <source>
        <dbReference type="PROSITE" id="PS51387"/>
    </source>
</evidence>
<dbReference type="InterPro" id="IPR016169">
    <property type="entry name" value="FAD-bd_PCMH_sub2"/>
</dbReference>
<dbReference type="PANTHER" id="PTHR42973">
    <property type="entry name" value="BINDING OXIDOREDUCTASE, PUTATIVE (AFU_ORTHOLOGUE AFUA_1G17690)-RELATED"/>
    <property type="match status" value="1"/>
</dbReference>
<keyword evidence="2" id="KW-0285">Flavoprotein</keyword>
<accession>A0A135SAS8</accession>
<protein>
    <submittedName>
        <fullName evidence="6">FAD binding domain-containing protein</fullName>
    </submittedName>
</protein>
<name>A0A135SAS8_9PEZI</name>
<sequence length="507" mass="54703">MRTSLAGLASITVMQLGATAELINFHMRSDDACIVLSNRLPGKVSYPNSTQYAISNNYWSAPQAEVHPACFVTPESTGDVSEIIKTLTSLEAQFTVKSGGHTAFAGGSNIEDGVTIDLARINEVTVSDDRQTVSIGPGNRWYNVSQALDPLGLAVVGGRVNDVGVSGLILGGGISFFSGEYGWACDNVRNFEVVLASGEIVDASPSEHPDLYWALRGGGGSNFGVVTRFDLVAFEQGDVWLYNPIYTLASSSDLVPAFVDLVVDGLPSDHDAHTFFVIANFPGYGDIIANYMYHSKPPVVAEDVPPVFVDAIAVPGAVSTTTVVANISTHSINLSEPYGMRKSWSGTSVYLKEGSAQFLQDIISLWQAHAQNLMAAAGKTNTTLSPLLVYQPISTNIIEAMQKNGGNALGLAPEEGPLVHIQVVTHWETSKLDCHVEESVAKLIDEIDALAEDRGLAAGYIYMNYAGKHQDVYRGYGSENHDRLKKVSDIYDPERLLETLWRGYFKA</sequence>
<dbReference type="Pfam" id="PF01565">
    <property type="entry name" value="FAD_binding_4"/>
    <property type="match status" value="1"/>
</dbReference>
<keyword evidence="3" id="KW-0274">FAD</keyword>
<evidence type="ECO:0000313" key="6">
    <source>
        <dbReference type="EMBL" id="KXH33016.1"/>
    </source>
</evidence>
<dbReference type="InterPro" id="IPR050416">
    <property type="entry name" value="FAD-linked_Oxidoreductase"/>
</dbReference>
<organism evidence="6 7">
    <name type="scientific">Colletotrichum simmondsii</name>
    <dbReference type="NCBI Taxonomy" id="703756"/>
    <lineage>
        <taxon>Eukaryota</taxon>
        <taxon>Fungi</taxon>
        <taxon>Dikarya</taxon>
        <taxon>Ascomycota</taxon>
        <taxon>Pezizomycotina</taxon>
        <taxon>Sordariomycetes</taxon>
        <taxon>Hypocreomycetidae</taxon>
        <taxon>Glomerellales</taxon>
        <taxon>Glomerellaceae</taxon>
        <taxon>Colletotrichum</taxon>
        <taxon>Colletotrichum acutatum species complex</taxon>
    </lineage>
</organism>
<dbReference type="InterPro" id="IPR036318">
    <property type="entry name" value="FAD-bd_PCMH-like_sf"/>
</dbReference>
<dbReference type="InterPro" id="IPR016166">
    <property type="entry name" value="FAD-bd_PCMH"/>
</dbReference>
<dbReference type="AlphaFoldDB" id="A0A135SAS8"/>
<gene>
    <name evidence="6" type="ORF">CSIM01_05151</name>
</gene>
<dbReference type="InterPro" id="IPR006094">
    <property type="entry name" value="Oxid_FAD_bind_N"/>
</dbReference>
<keyword evidence="7" id="KW-1185">Reference proteome</keyword>
<comment type="caution">
    <text evidence="6">The sequence shown here is derived from an EMBL/GenBank/DDBJ whole genome shotgun (WGS) entry which is preliminary data.</text>
</comment>
<dbReference type="EMBL" id="JFBX01000625">
    <property type="protein sequence ID" value="KXH33016.1"/>
    <property type="molecule type" value="Genomic_DNA"/>
</dbReference>
<keyword evidence="4" id="KW-0560">Oxidoreductase</keyword>
<evidence type="ECO:0000256" key="3">
    <source>
        <dbReference type="ARBA" id="ARBA00022827"/>
    </source>
</evidence>
<comment type="similarity">
    <text evidence="1">Belongs to the oxygen-dependent FAD-linked oxidoreductase family.</text>
</comment>
<reference evidence="6 7" key="1">
    <citation type="submission" date="2014-02" db="EMBL/GenBank/DDBJ databases">
        <title>The genome sequence of Colletotrichum simmondsii CBS122122.</title>
        <authorList>
            <person name="Baroncelli R."/>
            <person name="Thon M.R."/>
        </authorList>
    </citation>
    <scope>NUCLEOTIDE SEQUENCE [LARGE SCALE GENOMIC DNA]</scope>
    <source>
        <strain evidence="6 7">CBS122122</strain>
    </source>
</reference>
<evidence type="ECO:0000313" key="7">
    <source>
        <dbReference type="Proteomes" id="UP000070328"/>
    </source>
</evidence>
<proteinExistence type="inferred from homology"/>
<evidence type="ECO:0000256" key="2">
    <source>
        <dbReference type="ARBA" id="ARBA00022630"/>
    </source>
</evidence>
<dbReference type="PANTHER" id="PTHR42973:SF54">
    <property type="entry name" value="FAD-BINDING PCMH-TYPE DOMAIN-CONTAINING PROTEIN"/>
    <property type="match status" value="1"/>
</dbReference>